<evidence type="ECO:0000256" key="3">
    <source>
        <dbReference type="SAM" id="Phobius"/>
    </source>
</evidence>
<evidence type="ECO:0000259" key="4">
    <source>
        <dbReference type="PROSITE" id="PS50002"/>
    </source>
</evidence>
<name>A0A8X7TD31_CANPA</name>
<accession>A0A8X7TD31</accession>
<comment type="caution">
    <text evidence="5">The sequence shown here is derived from an EMBL/GenBank/DDBJ whole genome shotgun (WGS) entry which is preliminary data.</text>
</comment>
<keyword evidence="3" id="KW-0472">Membrane</keyword>
<protein>
    <submittedName>
        <fullName evidence="5">SH3 domain family protein</fullName>
    </submittedName>
</protein>
<dbReference type="AlphaFoldDB" id="A0A8X7TD31"/>
<dbReference type="SUPFAM" id="SSF50044">
    <property type="entry name" value="SH3-domain"/>
    <property type="match status" value="1"/>
</dbReference>
<dbReference type="Pfam" id="PF00018">
    <property type="entry name" value="SH3_1"/>
    <property type="match status" value="1"/>
</dbReference>
<dbReference type="InterPro" id="IPR036028">
    <property type="entry name" value="SH3-like_dom_sf"/>
</dbReference>
<evidence type="ECO:0000256" key="1">
    <source>
        <dbReference type="ARBA" id="ARBA00022443"/>
    </source>
</evidence>
<evidence type="ECO:0000256" key="2">
    <source>
        <dbReference type="PROSITE-ProRule" id="PRU00192"/>
    </source>
</evidence>
<organism evidence="5 6">
    <name type="scientific">Candida parapsilosis</name>
    <name type="common">Yeast</name>
    <dbReference type="NCBI Taxonomy" id="5480"/>
    <lineage>
        <taxon>Eukaryota</taxon>
        <taxon>Fungi</taxon>
        <taxon>Dikarya</taxon>
        <taxon>Ascomycota</taxon>
        <taxon>Saccharomycotina</taxon>
        <taxon>Pichiomycetes</taxon>
        <taxon>Debaryomycetaceae</taxon>
        <taxon>Candida/Lodderomyces clade</taxon>
        <taxon>Candida</taxon>
    </lineage>
</organism>
<sequence length="372" mass="42099">MNSVSDVTLVMTLTRTATLSSEPSNSDSIYVSWKETTITTEQIISKAITISPTTSRETSTLRMVIPTTTVLPSTDPEPRQSHFTVSSISSDVTSTATDLSSNLPFDDLPSSNSTQVGFAVGIPIAIFALFFIALAVWYFLQLLKSKRELKQDGLVNFSDRLNFSNQELSSPSWETLTERPYPVVFSPTNYFKTDKEFNIYEQQKPKNATKFKSQLNDRLSRLWPSGEKEQDSLAQPHPSFLKRMSVMTPVFLKKFNIGNASLETKETIGSQVFDTPTSKKTNHVPAQQNSNFDFSNVDKRRAMFDHDLHTVIKPYTKGLDDELTIRSGDKCVVLEKFSDEWCKIQLRRKNGHELSEADWKIGLVPRKCLERI</sequence>
<dbReference type="OrthoDB" id="5340910at2759"/>
<dbReference type="GO" id="GO:0030447">
    <property type="term" value="P:filamentous growth"/>
    <property type="evidence" value="ECO:0007669"/>
    <property type="project" value="UniProtKB-ARBA"/>
</dbReference>
<keyword evidence="3" id="KW-1133">Transmembrane helix</keyword>
<keyword evidence="3" id="KW-0812">Transmembrane</keyword>
<evidence type="ECO:0000313" key="6">
    <source>
        <dbReference type="Proteomes" id="UP000590412"/>
    </source>
</evidence>
<proteinExistence type="predicted"/>
<feature type="domain" description="SH3" evidence="4">
    <location>
        <begin position="295"/>
        <end position="372"/>
    </location>
</feature>
<dbReference type="InterPro" id="IPR001452">
    <property type="entry name" value="SH3_domain"/>
</dbReference>
<gene>
    <name evidence="5" type="ORF">FOB60_000621</name>
</gene>
<keyword evidence="1 2" id="KW-0728">SH3 domain</keyword>
<dbReference type="Gene3D" id="2.30.30.40">
    <property type="entry name" value="SH3 Domains"/>
    <property type="match status" value="1"/>
</dbReference>
<dbReference type="Proteomes" id="UP000590412">
    <property type="component" value="Unassembled WGS sequence"/>
</dbReference>
<dbReference type="PROSITE" id="PS50002">
    <property type="entry name" value="SH3"/>
    <property type="match status" value="1"/>
</dbReference>
<reference evidence="5" key="1">
    <citation type="submission" date="2020-03" db="EMBL/GenBank/DDBJ databases">
        <title>FDA dAtabase for Regulatory Grade micrObial Sequences (FDA-ARGOS): Supporting development and validation of Infectious Disease Dx tests.</title>
        <authorList>
            <person name="Campos J."/>
            <person name="Goldberg B."/>
            <person name="Tallon L."/>
            <person name="Sadzewicz L."/>
            <person name="Vavikolanu K."/>
            <person name="Mehta A."/>
            <person name="Aluvathingal J."/>
            <person name="Nadendla S."/>
            <person name="Nandy P."/>
            <person name="Geyer C."/>
            <person name="Yan Y."/>
            <person name="Sichtig H."/>
        </authorList>
    </citation>
    <scope>NUCLEOTIDE SEQUENCE [LARGE SCALE GENOMIC DNA]</scope>
    <source>
        <strain evidence="5">FDAARGOS_652</strain>
    </source>
</reference>
<dbReference type="EMBL" id="JABWAB010000001">
    <property type="protein sequence ID" value="KAF6059039.1"/>
    <property type="molecule type" value="Genomic_DNA"/>
</dbReference>
<feature type="transmembrane region" description="Helical" evidence="3">
    <location>
        <begin position="116"/>
        <end position="140"/>
    </location>
</feature>
<evidence type="ECO:0000313" key="5">
    <source>
        <dbReference type="EMBL" id="KAF6059039.1"/>
    </source>
</evidence>